<sequence>MPPAPHQARDPKPRGSAPFSHPESGPPLHHLQGAGPVHPAQAPQFRSATVWDQSHPVRRRSTVLPGMRADLGACRGPSSGSDESPGGGPLHKGLGSSPRGRVPCSYFWAGALCFVVAEALVRDYQCWFSLSRLATGGNGLLRSAGVPGVLPGPDCRSSVGSLHRKIVRWDLASPRWVPSTRRHASGKTFRWWSSPQRASLDLVWAAEQRHRTATLGANRRSTHLRSCAGPPASSSGGPGRPICCIMTGVSRSGECAVHGLSPAGSTRVAILIAGLVKLLGGSRRTAALAVAALLAASLTALPETVVWGLQSVQRQAG</sequence>
<evidence type="ECO:0000256" key="1">
    <source>
        <dbReference type="SAM" id="MobiDB-lite"/>
    </source>
</evidence>
<evidence type="ECO:0000313" key="2">
    <source>
        <dbReference type="EMBL" id="KAJ1205879.1"/>
    </source>
</evidence>
<comment type="caution">
    <text evidence="2">The sequence shown here is derived from an EMBL/GenBank/DDBJ whole genome shotgun (WGS) entry which is preliminary data.</text>
</comment>
<dbReference type="Proteomes" id="UP001066276">
    <property type="component" value="Chromosome 1_2"/>
</dbReference>
<name>A0AAV7VW20_PLEWA</name>
<dbReference type="EMBL" id="JANPWB010000002">
    <property type="protein sequence ID" value="KAJ1205879.1"/>
    <property type="molecule type" value="Genomic_DNA"/>
</dbReference>
<accession>A0AAV7VW20</accession>
<dbReference type="AlphaFoldDB" id="A0AAV7VW20"/>
<protein>
    <submittedName>
        <fullName evidence="2">Uncharacterized protein</fullName>
    </submittedName>
</protein>
<gene>
    <name evidence="2" type="ORF">NDU88_001304</name>
</gene>
<evidence type="ECO:0000313" key="3">
    <source>
        <dbReference type="Proteomes" id="UP001066276"/>
    </source>
</evidence>
<organism evidence="2 3">
    <name type="scientific">Pleurodeles waltl</name>
    <name type="common">Iberian ribbed newt</name>
    <dbReference type="NCBI Taxonomy" id="8319"/>
    <lineage>
        <taxon>Eukaryota</taxon>
        <taxon>Metazoa</taxon>
        <taxon>Chordata</taxon>
        <taxon>Craniata</taxon>
        <taxon>Vertebrata</taxon>
        <taxon>Euteleostomi</taxon>
        <taxon>Amphibia</taxon>
        <taxon>Batrachia</taxon>
        <taxon>Caudata</taxon>
        <taxon>Salamandroidea</taxon>
        <taxon>Salamandridae</taxon>
        <taxon>Pleurodelinae</taxon>
        <taxon>Pleurodeles</taxon>
    </lineage>
</organism>
<keyword evidence="3" id="KW-1185">Reference proteome</keyword>
<proteinExistence type="predicted"/>
<reference evidence="2" key="1">
    <citation type="journal article" date="2022" name="bioRxiv">
        <title>Sequencing and chromosome-scale assembly of the giantPleurodeles waltlgenome.</title>
        <authorList>
            <person name="Brown T."/>
            <person name="Elewa A."/>
            <person name="Iarovenko S."/>
            <person name="Subramanian E."/>
            <person name="Araus A.J."/>
            <person name="Petzold A."/>
            <person name="Susuki M."/>
            <person name="Suzuki K.-i.T."/>
            <person name="Hayashi T."/>
            <person name="Toyoda A."/>
            <person name="Oliveira C."/>
            <person name="Osipova E."/>
            <person name="Leigh N.D."/>
            <person name="Simon A."/>
            <person name="Yun M.H."/>
        </authorList>
    </citation>
    <scope>NUCLEOTIDE SEQUENCE</scope>
    <source>
        <strain evidence="2">20211129_DDA</strain>
        <tissue evidence="2">Liver</tissue>
    </source>
</reference>
<feature type="region of interest" description="Disordered" evidence="1">
    <location>
        <begin position="1"/>
        <end position="98"/>
    </location>
</feature>